<feature type="compositionally biased region" description="Polar residues" evidence="1">
    <location>
        <begin position="60"/>
        <end position="69"/>
    </location>
</feature>
<protein>
    <submittedName>
        <fullName evidence="2">Uncharacterized protein</fullName>
    </submittedName>
</protein>
<proteinExistence type="predicted"/>
<evidence type="ECO:0000313" key="3">
    <source>
        <dbReference type="Proteomes" id="UP000663868"/>
    </source>
</evidence>
<comment type="caution">
    <text evidence="2">The sequence shown here is derived from an EMBL/GenBank/DDBJ whole genome shotgun (WGS) entry which is preliminary data.</text>
</comment>
<dbReference type="AlphaFoldDB" id="A0A820H8H2"/>
<organism evidence="2 3">
    <name type="scientific">Adineta steineri</name>
    <dbReference type="NCBI Taxonomy" id="433720"/>
    <lineage>
        <taxon>Eukaryota</taxon>
        <taxon>Metazoa</taxon>
        <taxon>Spiralia</taxon>
        <taxon>Gnathifera</taxon>
        <taxon>Rotifera</taxon>
        <taxon>Eurotatoria</taxon>
        <taxon>Bdelloidea</taxon>
        <taxon>Adinetida</taxon>
        <taxon>Adinetidae</taxon>
        <taxon>Adineta</taxon>
    </lineage>
</organism>
<accession>A0A820H8H2</accession>
<evidence type="ECO:0000313" key="2">
    <source>
        <dbReference type="EMBL" id="CAF4290862.1"/>
    </source>
</evidence>
<dbReference type="EMBL" id="CAJOBB010013461">
    <property type="protein sequence ID" value="CAF4290862.1"/>
    <property type="molecule type" value="Genomic_DNA"/>
</dbReference>
<evidence type="ECO:0000256" key="1">
    <source>
        <dbReference type="SAM" id="MobiDB-lite"/>
    </source>
</evidence>
<reference evidence="2" key="1">
    <citation type="submission" date="2021-02" db="EMBL/GenBank/DDBJ databases">
        <authorList>
            <person name="Nowell W R."/>
        </authorList>
    </citation>
    <scope>NUCLEOTIDE SEQUENCE</scope>
</reference>
<feature type="non-terminal residue" evidence="2">
    <location>
        <position position="1"/>
    </location>
</feature>
<name>A0A820H8H2_9BILA</name>
<sequence>MNTLQNYSDLAIVQPGVAILALLTTRLTIDECTGLGSATNLQRLSQLIEQQIDRLQTMHISQNHQINDTSDQELNDHQQ</sequence>
<gene>
    <name evidence="2" type="ORF">KXQ929_LOCUS44978</name>
</gene>
<dbReference type="Proteomes" id="UP000663868">
    <property type="component" value="Unassembled WGS sequence"/>
</dbReference>
<feature type="region of interest" description="Disordered" evidence="1">
    <location>
        <begin position="60"/>
        <end position="79"/>
    </location>
</feature>